<dbReference type="EMBL" id="FWXI01000008">
    <property type="protein sequence ID" value="SMC76560.1"/>
    <property type="molecule type" value="Genomic_DNA"/>
</dbReference>
<dbReference type="InterPro" id="IPR000305">
    <property type="entry name" value="GIY-YIG_endonuc"/>
</dbReference>
<reference evidence="3 4" key="1">
    <citation type="submission" date="2017-04" db="EMBL/GenBank/DDBJ databases">
        <authorList>
            <person name="Afonso C.L."/>
            <person name="Miller P.J."/>
            <person name="Scott M.A."/>
            <person name="Spackman E."/>
            <person name="Goraichik I."/>
            <person name="Dimitrov K.M."/>
            <person name="Suarez D.L."/>
            <person name="Swayne D.E."/>
        </authorList>
    </citation>
    <scope>NUCLEOTIDE SEQUENCE [LARGE SCALE GENOMIC DNA]</scope>
    <source>
        <strain evidence="3 4">DSM 5090</strain>
    </source>
</reference>
<dbReference type="RefSeq" id="WP_084575860.1">
    <property type="nucleotide sequence ID" value="NZ_CP155572.1"/>
</dbReference>
<dbReference type="CDD" id="cd10456">
    <property type="entry name" value="GIY-YIG_UPF0213"/>
    <property type="match status" value="1"/>
</dbReference>
<proteinExistence type="inferred from homology"/>
<keyword evidence="3" id="KW-0378">Hydrolase</keyword>
<gene>
    <name evidence="3" type="ORF">SAMN04488500_108164</name>
</gene>
<dbReference type="AlphaFoldDB" id="A0A1W2BUA5"/>
<keyword evidence="4" id="KW-1185">Reference proteome</keyword>
<feature type="domain" description="GIY-YIG" evidence="2">
    <location>
        <begin position="1"/>
        <end position="75"/>
    </location>
</feature>
<evidence type="ECO:0000259" key="2">
    <source>
        <dbReference type="PROSITE" id="PS50164"/>
    </source>
</evidence>
<dbReference type="PROSITE" id="PS50164">
    <property type="entry name" value="GIY_YIG"/>
    <property type="match status" value="1"/>
</dbReference>
<dbReference type="InterPro" id="IPR050190">
    <property type="entry name" value="UPF0213_domain"/>
</dbReference>
<comment type="similarity">
    <text evidence="1">Belongs to the UPF0213 family.</text>
</comment>
<sequence>MAYTYIVECADGTFYTGWTTNLETRVAAHNSGSGARYTRSRLPVTLIYYELQPNESQARKRECAIKRMSRKAKEVLVAGFTIT</sequence>
<dbReference type="GO" id="GO:0004519">
    <property type="term" value="F:endonuclease activity"/>
    <property type="evidence" value="ECO:0007669"/>
    <property type="project" value="UniProtKB-KW"/>
</dbReference>
<dbReference type="Pfam" id="PF01541">
    <property type="entry name" value="GIY-YIG"/>
    <property type="match status" value="1"/>
</dbReference>
<dbReference type="SUPFAM" id="SSF82771">
    <property type="entry name" value="GIY-YIG endonuclease"/>
    <property type="match status" value="1"/>
</dbReference>
<dbReference type="STRING" id="112901.SAMN04488500_108164"/>
<accession>A0A1W2BUA5</accession>
<dbReference type="InterPro" id="IPR035901">
    <property type="entry name" value="GIY-YIG_endonuc_sf"/>
</dbReference>
<name>A0A1W2BUA5_9FIRM</name>
<dbReference type="PANTHER" id="PTHR34477">
    <property type="entry name" value="UPF0213 PROTEIN YHBQ"/>
    <property type="match status" value="1"/>
</dbReference>
<organism evidence="3 4">
    <name type="scientific">Sporomusa malonica</name>
    <dbReference type="NCBI Taxonomy" id="112901"/>
    <lineage>
        <taxon>Bacteria</taxon>
        <taxon>Bacillati</taxon>
        <taxon>Bacillota</taxon>
        <taxon>Negativicutes</taxon>
        <taxon>Selenomonadales</taxon>
        <taxon>Sporomusaceae</taxon>
        <taxon>Sporomusa</taxon>
    </lineage>
</organism>
<evidence type="ECO:0000313" key="4">
    <source>
        <dbReference type="Proteomes" id="UP000192738"/>
    </source>
</evidence>
<evidence type="ECO:0000313" key="3">
    <source>
        <dbReference type="EMBL" id="SMC76560.1"/>
    </source>
</evidence>
<protein>
    <submittedName>
        <fullName evidence="3">Putative endonuclease</fullName>
    </submittedName>
</protein>
<keyword evidence="3" id="KW-0540">Nuclease</keyword>
<evidence type="ECO:0000256" key="1">
    <source>
        <dbReference type="ARBA" id="ARBA00007435"/>
    </source>
</evidence>
<dbReference type="Proteomes" id="UP000192738">
    <property type="component" value="Unassembled WGS sequence"/>
</dbReference>
<dbReference type="OrthoDB" id="9807770at2"/>
<dbReference type="PANTHER" id="PTHR34477:SF1">
    <property type="entry name" value="UPF0213 PROTEIN YHBQ"/>
    <property type="match status" value="1"/>
</dbReference>
<dbReference type="Gene3D" id="3.40.1440.10">
    <property type="entry name" value="GIY-YIG endonuclease"/>
    <property type="match status" value="1"/>
</dbReference>
<keyword evidence="3" id="KW-0255">Endonuclease</keyword>